<dbReference type="EMBL" id="NBCO01000010">
    <property type="protein sequence ID" value="ORC89911.1"/>
    <property type="molecule type" value="Genomic_DNA"/>
</dbReference>
<feature type="region of interest" description="Disordered" evidence="1">
    <location>
        <begin position="168"/>
        <end position="192"/>
    </location>
</feature>
<evidence type="ECO:0000256" key="1">
    <source>
        <dbReference type="SAM" id="MobiDB-lite"/>
    </source>
</evidence>
<accession>A0A1X0NZ87</accession>
<keyword evidence="3" id="KW-1185">Reference proteome</keyword>
<feature type="compositionally biased region" description="Polar residues" evidence="1">
    <location>
        <begin position="181"/>
        <end position="192"/>
    </location>
</feature>
<name>A0A1X0NZ87_9TRYP</name>
<dbReference type="AlphaFoldDB" id="A0A1X0NZ87"/>
<evidence type="ECO:0000313" key="3">
    <source>
        <dbReference type="Proteomes" id="UP000192257"/>
    </source>
</evidence>
<dbReference type="VEuPathDB" id="TriTrypDB:TM35_000101790"/>
<feature type="compositionally biased region" description="Polar residues" evidence="1">
    <location>
        <begin position="289"/>
        <end position="301"/>
    </location>
</feature>
<reference evidence="2 3" key="1">
    <citation type="submission" date="2017-03" db="EMBL/GenBank/DDBJ databases">
        <title>An alternative strategy for trypanosome survival in the mammalian bloodstream revealed through genome and transcriptome analysis of the ubiquitous bovine parasite Trypanosoma (Megatrypanum) theileri.</title>
        <authorList>
            <person name="Kelly S."/>
            <person name="Ivens A."/>
            <person name="Mott A."/>
            <person name="O'Neill E."/>
            <person name="Emms D."/>
            <person name="Macleod O."/>
            <person name="Voorheis P."/>
            <person name="Matthews J."/>
            <person name="Matthews K."/>
            <person name="Carrington M."/>
        </authorList>
    </citation>
    <scope>NUCLEOTIDE SEQUENCE [LARGE SCALE GENOMIC DNA]</scope>
    <source>
        <strain evidence="2">Edinburgh</strain>
    </source>
</reference>
<protein>
    <submittedName>
        <fullName evidence="2">Variant surface glycoprotein 3275</fullName>
    </submittedName>
</protein>
<dbReference type="GeneID" id="39984450"/>
<sequence>MAIAYPKVEDQQLLIDFATTRLKFTSEDVELLNTTCTALIDDADAISGFVFGPASSSSNNMQQTHSSLSATQFPIHYCHGDMSRTSLSSVSTSTICGPFSDTRALFRSHEASLRSIQLRLRRGRTVLNDLNEKYNYAFTVVTFGRSKKRGSVKGETVAEGREASVQAIAPNISSREELQENGASETNSIEGNTLDTNCVQSAYAKFIQTFDSLILWLSNVVAVLDGEGSVPSSGRHIIQEQSLNEGKQGKSNENETVTRSTDNAESLPIVQDSSSTQQVLHEGDAKPSETPSVSTKDSSTPARRYRTVRVTTYEVHDVSSIFYYYQNQSNLFYLTEYTFYDPRIQRRLLLPSYYQSLRDTINEINTEIERLKQLGVTLARERSNAITIAFRPPICEFCYLRDSLRLYWSWCVTEDDITSFQYHRMQYNKCVLEAGEVMEMLKQLRRPPASNAANSAVWVPIPEERFAVEAGFESFWRLRERVLELRDSLTGDIEKKNRTHRYRVPAPSRIDANVDDTNKSGAITQWALSALRSWVQLVTCTPETSGILSLAERDNEGFLLSTSSPMYKPKAELLCLVQRLTTAVEVQATTLEREFPGTFFRDAKAMWAKRAGGVMRYMESVSVVFSRPG</sequence>
<evidence type="ECO:0000313" key="2">
    <source>
        <dbReference type="EMBL" id="ORC89911.1"/>
    </source>
</evidence>
<dbReference type="RefSeq" id="XP_028883977.1">
    <property type="nucleotide sequence ID" value="XM_029024670.1"/>
</dbReference>
<proteinExistence type="predicted"/>
<comment type="caution">
    <text evidence="2">The sequence shown here is derived from an EMBL/GenBank/DDBJ whole genome shotgun (WGS) entry which is preliminary data.</text>
</comment>
<feature type="region of interest" description="Disordered" evidence="1">
    <location>
        <begin position="230"/>
        <end position="301"/>
    </location>
</feature>
<feature type="compositionally biased region" description="Polar residues" evidence="1">
    <location>
        <begin position="254"/>
        <end position="264"/>
    </location>
</feature>
<organism evidence="2 3">
    <name type="scientific">Trypanosoma theileri</name>
    <dbReference type="NCBI Taxonomy" id="67003"/>
    <lineage>
        <taxon>Eukaryota</taxon>
        <taxon>Discoba</taxon>
        <taxon>Euglenozoa</taxon>
        <taxon>Kinetoplastea</taxon>
        <taxon>Metakinetoplastina</taxon>
        <taxon>Trypanosomatida</taxon>
        <taxon>Trypanosomatidae</taxon>
        <taxon>Trypanosoma</taxon>
    </lineage>
</organism>
<dbReference type="OrthoDB" id="271444at2759"/>
<gene>
    <name evidence="2" type="ORF">TM35_000101790</name>
</gene>
<dbReference type="Proteomes" id="UP000192257">
    <property type="component" value="Unassembled WGS sequence"/>
</dbReference>